<proteinExistence type="predicted"/>
<keyword evidence="2" id="KW-1185">Reference proteome</keyword>
<dbReference type="Gene3D" id="3.40.50.720">
    <property type="entry name" value="NAD(P)-binding Rossmann-like Domain"/>
    <property type="match status" value="1"/>
</dbReference>
<dbReference type="EMBL" id="FQNC01000066">
    <property type="protein sequence ID" value="SGZ01359.1"/>
    <property type="molecule type" value="Genomic_DNA"/>
</dbReference>
<evidence type="ECO:0000313" key="1">
    <source>
        <dbReference type="EMBL" id="SGZ01359.1"/>
    </source>
</evidence>
<name>A0A2X0MGT5_9BASI</name>
<dbReference type="SUPFAM" id="SSF51735">
    <property type="entry name" value="NAD(P)-binding Rossmann-fold domains"/>
    <property type="match status" value="1"/>
</dbReference>
<dbReference type="InterPro" id="IPR036291">
    <property type="entry name" value="NAD(P)-bd_dom_sf"/>
</dbReference>
<dbReference type="AlphaFoldDB" id="A0A2X0MGT5"/>
<accession>A0A2X0MGT5</accession>
<dbReference type="Proteomes" id="UP000249464">
    <property type="component" value="Unassembled WGS sequence"/>
</dbReference>
<sequence>MGVMAALLAHEFVPLGVKVNAIAPSLFASGMTRPGMVDDWGRSTIEASTANEDFGFTTPLGGSGAKDVESTALMLLVNLFITGETVLVNGGCLLVRDLIEVYLEVSHRAHNRTIIISVQLERSYCGFFLCSLQINCNGHTSCVTHILVQDPQESGWQPGNRQSSQEDLLT</sequence>
<dbReference type="STRING" id="796604.A0A2X0MGT5"/>
<evidence type="ECO:0000313" key="2">
    <source>
        <dbReference type="Proteomes" id="UP000249464"/>
    </source>
</evidence>
<gene>
    <name evidence="1" type="primary">BQ5605_C033g11140</name>
    <name evidence="1" type="ORF">BQ5605_C033G11140</name>
</gene>
<reference evidence="1 2" key="1">
    <citation type="submission" date="2016-11" db="EMBL/GenBank/DDBJ databases">
        <authorList>
            <person name="Jaros S."/>
            <person name="Januszkiewicz K."/>
            <person name="Wedrychowicz H."/>
        </authorList>
    </citation>
    <scope>NUCLEOTIDE SEQUENCE [LARGE SCALE GENOMIC DNA]</scope>
</reference>
<protein>
    <submittedName>
        <fullName evidence="1">BQ5605_C033g11140 protein</fullName>
    </submittedName>
</protein>
<organism evidence="1 2">
    <name type="scientific">Microbotryum silenes-dioicae</name>
    <dbReference type="NCBI Taxonomy" id="796604"/>
    <lineage>
        <taxon>Eukaryota</taxon>
        <taxon>Fungi</taxon>
        <taxon>Dikarya</taxon>
        <taxon>Basidiomycota</taxon>
        <taxon>Pucciniomycotina</taxon>
        <taxon>Microbotryomycetes</taxon>
        <taxon>Microbotryales</taxon>
        <taxon>Microbotryaceae</taxon>
        <taxon>Microbotryum</taxon>
    </lineage>
</organism>